<dbReference type="EMBL" id="KV005044">
    <property type="protein sequence ID" value="KZV34530.1"/>
    <property type="molecule type" value="Genomic_DNA"/>
</dbReference>
<dbReference type="AlphaFoldDB" id="A0A2Z7BJQ7"/>
<evidence type="ECO:0000313" key="2">
    <source>
        <dbReference type="Proteomes" id="UP000250235"/>
    </source>
</evidence>
<name>A0A2Z7BJQ7_9LAMI</name>
<proteinExistence type="predicted"/>
<dbReference type="Proteomes" id="UP000250235">
    <property type="component" value="Unassembled WGS sequence"/>
</dbReference>
<protein>
    <submittedName>
        <fullName evidence="1">Uncharacterized protein</fullName>
    </submittedName>
</protein>
<reference evidence="1 2" key="1">
    <citation type="journal article" date="2015" name="Proc. Natl. Acad. Sci. U.S.A.">
        <title>The resurrection genome of Boea hygrometrica: A blueprint for survival of dehydration.</title>
        <authorList>
            <person name="Xiao L."/>
            <person name="Yang G."/>
            <person name="Zhang L."/>
            <person name="Yang X."/>
            <person name="Zhao S."/>
            <person name="Ji Z."/>
            <person name="Zhou Q."/>
            <person name="Hu M."/>
            <person name="Wang Y."/>
            <person name="Chen M."/>
            <person name="Xu Y."/>
            <person name="Jin H."/>
            <person name="Xiao X."/>
            <person name="Hu G."/>
            <person name="Bao F."/>
            <person name="Hu Y."/>
            <person name="Wan P."/>
            <person name="Li L."/>
            <person name="Deng X."/>
            <person name="Kuang T."/>
            <person name="Xiang C."/>
            <person name="Zhu J.K."/>
            <person name="Oliver M.J."/>
            <person name="He Y."/>
        </authorList>
    </citation>
    <scope>NUCLEOTIDE SEQUENCE [LARGE SCALE GENOMIC DNA]</scope>
    <source>
        <strain evidence="2">cv. XS01</strain>
    </source>
</reference>
<gene>
    <name evidence="1" type="ORF">F511_09268</name>
</gene>
<keyword evidence="2" id="KW-1185">Reference proteome</keyword>
<evidence type="ECO:0000313" key="1">
    <source>
        <dbReference type="EMBL" id="KZV34530.1"/>
    </source>
</evidence>
<accession>A0A2Z7BJQ7</accession>
<sequence>MNQLELVFLVKLSGSCGRASVFLASIGTTSFWKKPNLSSSVLVLSKVARWVSDLCAWDFACVNYSSELRYGCELVYSIGFGMDFMMLELEDERVTPVYLISLLGSVSHYERSYHGFTASRGVDPADSAPRGG</sequence>
<organism evidence="1 2">
    <name type="scientific">Dorcoceras hygrometricum</name>
    <dbReference type="NCBI Taxonomy" id="472368"/>
    <lineage>
        <taxon>Eukaryota</taxon>
        <taxon>Viridiplantae</taxon>
        <taxon>Streptophyta</taxon>
        <taxon>Embryophyta</taxon>
        <taxon>Tracheophyta</taxon>
        <taxon>Spermatophyta</taxon>
        <taxon>Magnoliopsida</taxon>
        <taxon>eudicotyledons</taxon>
        <taxon>Gunneridae</taxon>
        <taxon>Pentapetalae</taxon>
        <taxon>asterids</taxon>
        <taxon>lamiids</taxon>
        <taxon>Lamiales</taxon>
        <taxon>Gesneriaceae</taxon>
        <taxon>Didymocarpoideae</taxon>
        <taxon>Trichosporeae</taxon>
        <taxon>Loxocarpinae</taxon>
        <taxon>Dorcoceras</taxon>
    </lineage>
</organism>